<reference evidence="5 6" key="1">
    <citation type="journal article" date="2014" name="Genome Announc.">
        <title>Genome Sequence of Gammaproteobacterial Pseudohaliea rubra Type Strain DSM 19751, Isolated from Coastal Seawater of the Mediterranean Sea.</title>
        <authorList>
            <person name="Spring S."/>
            <person name="Fiebig A."/>
            <person name="Riedel T."/>
            <person name="Goker M."/>
            <person name="Klenk H.P."/>
        </authorList>
    </citation>
    <scope>NUCLEOTIDE SEQUENCE [LARGE SCALE GENOMIC DNA]</scope>
    <source>
        <strain evidence="5 6">DSM 19751</strain>
    </source>
</reference>
<dbReference type="Gene3D" id="3.20.20.140">
    <property type="entry name" value="Metal-dependent hydrolases"/>
    <property type="match status" value="1"/>
</dbReference>
<dbReference type="GO" id="GO:0046872">
    <property type="term" value="F:metal ion binding"/>
    <property type="evidence" value="ECO:0007669"/>
    <property type="project" value="UniProtKB-KW"/>
</dbReference>
<dbReference type="Proteomes" id="UP000029640">
    <property type="component" value="Unassembled WGS sequence"/>
</dbReference>
<dbReference type="PATRIC" id="fig|1265313.6.peg.355"/>
<dbReference type="PROSITE" id="PS01090">
    <property type="entry name" value="TATD_2"/>
    <property type="match status" value="1"/>
</dbReference>
<dbReference type="SUPFAM" id="SSF51556">
    <property type="entry name" value="Metallo-dependent hydrolases"/>
    <property type="match status" value="1"/>
</dbReference>
<dbReference type="InterPro" id="IPR015991">
    <property type="entry name" value="TatD/YcfH-like"/>
</dbReference>
<organism evidence="5 6">
    <name type="scientific">Pseudohaliea rubra DSM 19751</name>
    <dbReference type="NCBI Taxonomy" id="1265313"/>
    <lineage>
        <taxon>Bacteria</taxon>
        <taxon>Pseudomonadati</taxon>
        <taxon>Pseudomonadota</taxon>
        <taxon>Gammaproteobacteria</taxon>
        <taxon>Cellvibrionales</taxon>
        <taxon>Halieaceae</taxon>
        <taxon>Pseudohaliea</taxon>
    </lineage>
</organism>
<dbReference type="CDD" id="cd01310">
    <property type="entry name" value="TatD_DNAse"/>
    <property type="match status" value="1"/>
</dbReference>
<dbReference type="PIRSF" id="PIRSF005902">
    <property type="entry name" value="DNase_TatD"/>
    <property type="match status" value="1"/>
</dbReference>
<feature type="binding site" evidence="4">
    <location>
        <position position="164"/>
    </location>
    <ligand>
        <name>a divalent metal cation</name>
        <dbReference type="ChEBI" id="CHEBI:60240"/>
        <label>2</label>
    </ligand>
</feature>
<sequence length="299" mass="32753">MRKNTAYRKTAGSVLPIDAETITMSKRQRRAIPRFVTPIVETHCHLDYLGEDALAETLAAAEEAGIERVVTIAVAPDNLATVRRLAEADPRVWCTQGIHPHEAGNYDHVVEAAIREGAGHPRVVAIGEIGLDYYYDHADRGAQRDAFARQLTLAAELSLPVVIHSREADEDTETILSEYLPALSRRGVIHSFTSGQRLAEFALEAGFYLGFNGITTFRNADNVRAIVELTPVEQLLLETDAPYLTPVPYRGTTNAPCYLPFIAEALADLKGLSVEALLAITRRSSYNLFFPGDVPALAA</sequence>
<dbReference type="Pfam" id="PF01026">
    <property type="entry name" value="TatD_DNase"/>
    <property type="match status" value="1"/>
</dbReference>
<dbReference type="PANTHER" id="PTHR46124">
    <property type="entry name" value="D-AMINOACYL-TRNA DEACYLASE"/>
    <property type="match status" value="1"/>
</dbReference>
<dbReference type="GO" id="GO:0004536">
    <property type="term" value="F:DNA nuclease activity"/>
    <property type="evidence" value="ECO:0007669"/>
    <property type="project" value="InterPro"/>
</dbReference>
<keyword evidence="2 4" id="KW-0479">Metal-binding</keyword>
<feature type="binding site" evidence="4">
    <location>
        <position position="45"/>
    </location>
    <ligand>
        <name>a divalent metal cation</name>
        <dbReference type="ChEBI" id="CHEBI:60240"/>
        <label>1</label>
    </ligand>
</feature>
<dbReference type="InterPro" id="IPR018228">
    <property type="entry name" value="DNase_TatD-rel_CS"/>
</dbReference>
<dbReference type="AlphaFoldDB" id="A0A095XYP1"/>
<dbReference type="InterPro" id="IPR001130">
    <property type="entry name" value="TatD-like"/>
</dbReference>
<name>A0A095XYP1_9GAMM</name>
<protein>
    <submittedName>
        <fullName evidence="5">Putative deoxyribonuclease YcfH</fullName>
    </submittedName>
</protein>
<feature type="binding site" evidence="4">
    <location>
        <position position="190"/>
    </location>
    <ligand>
        <name>a divalent metal cation</name>
        <dbReference type="ChEBI" id="CHEBI:60240"/>
        <label>2</label>
    </ligand>
</feature>
<dbReference type="GO" id="GO:0016788">
    <property type="term" value="F:hydrolase activity, acting on ester bonds"/>
    <property type="evidence" value="ECO:0007669"/>
    <property type="project" value="InterPro"/>
</dbReference>
<dbReference type="HOGENOM" id="CLU_031506_4_2_6"/>
<feature type="binding site" evidence="4">
    <location>
        <position position="128"/>
    </location>
    <ligand>
        <name>a divalent metal cation</name>
        <dbReference type="ChEBI" id="CHEBI:60240"/>
        <label>1</label>
    </ligand>
</feature>
<evidence type="ECO:0000256" key="1">
    <source>
        <dbReference type="ARBA" id="ARBA00009275"/>
    </source>
</evidence>
<keyword evidence="3" id="KW-0378">Hydrolase</keyword>
<dbReference type="NCBIfam" id="TIGR00010">
    <property type="entry name" value="YchF/TatD family DNA exonuclease"/>
    <property type="match status" value="1"/>
</dbReference>
<comment type="caution">
    <text evidence="5">The sequence shown here is derived from an EMBL/GenBank/DDBJ whole genome shotgun (WGS) entry which is preliminary data.</text>
</comment>
<dbReference type="STRING" id="1265313.HRUBRA_00359"/>
<dbReference type="GO" id="GO:0005829">
    <property type="term" value="C:cytosol"/>
    <property type="evidence" value="ECO:0007669"/>
    <property type="project" value="TreeGrafter"/>
</dbReference>
<keyword evidence="6" id="KW-1185">Reference proteome</keyword>
<evidence type="ECO:0000256" key="3">
    <source>
        <dbReference type="ARBA" id="ARBA00022801"/>
    </source>
</evidence>
<feature type="binding site" evidence="4">
    <location>
        <position position="43"/>
    </location>
    <ligand>
        <name>a divalent metal cation</name>
        <dbReference type="ChEBI" id="CHEBI:60240"/>
        <label>1</label>
    </ligand>
</feature>
<evidence type="ECO:0000256" key="4">
    <source>
        <dbReference type="PIRSR" id="PIRSR005902-1"/>
    </source>
</evidence>
<dbReference type="EMBL" id="AUVB01000013">
    <property type="protein sequence ID" value="KGE04886.1"/>
    <property type="molecule type" value="Genomic_DNA"/>
</dbReference>
<dbReference type="FunFam" id="3.20.20.140:FF:000005">
    <property type="entry name" value="TatD family hydrolase"/>
    <property type="match status" value="1"/>
</dbReference>
<feature type="binding site" evidence="4">
    <location>
        <position position="240"/>
    </location>
    <ligand>
        <name>a divalent metal cation</name>
        <dbReference type="ChEBI" id="CHEBI:60240"/>
        <label>1</label>
    </ligand>
</feature>
<dbReference type="PANTHER" id="PTHR46124:SF2">
    <property type="entry name" value="D-AMINOACYL-TRNA DEACYLASE"/>
    <property type="match status" value="1"/>
</dbReference>
<gene>
    <name evidence="5" type="ORF">HRUBRA_00359</name>
</gene>
<comment type="similarity">
    <text evidence="1">Belongs to the metallo-dependent hydrolases superfamily. TatD-type hydrolase family.</text>
</comment>
<evidence type="ECO:0000256" key="2">
    <source>
        <dbReference type="ARBA" id="ARBA00022723"/>
    </source>
</evidence>
<accession>A0A095XYP1</accession>
<proteinExistence type="inferred from homology"/>
<evidence type="ECO:0000313" key="5">
    <source>
        <dbReference type="EMBL" id="KGE04886.1"/>
    </source>
</evidence>
<evidence type="ECO:0000313" key="6">
    <source>
        <dbReference type="Proteomes" id="UP000029640"/>
    </source>
</evidence>
<dbReference type="InterPro" id="IPR032466">
    <property type="entry name" value="Metal_Hydrolase"/>
</dbReference>
<dbReference type="eggNOG" id="COG0084">
    <property type="taxonomic scope" value="Bacteria"/>
</dbReference>